<dbReference type="AlphaFoldDB" id="A0A1J5SSZ4"/>
<comment type="caution">
    <text evidence="1">The sequence shown here is derived from an EMBL/GenBank/DDBJ whole genome shotgun (WGS) entry which is preliminary data.</text>
</comment>
<accession>A0A1J5SSZ4</accession>
<evidence type="ECO:0008006" key="2">
    <source>
        <dbReference type="Google" id="ProtNLM"/>
    </source>
</evidence>
<protein>
    <recommendedName>
        <fullName evidence="2">Hydrogenase maturation protease</fullName>
    </recommendedName>
</protein>
<dbReference type="GO" id="GO:0016485">
    <property type="term" value="P:protein processing"/>
    <property type="evidence" value="ECO:0007669"/>
    <property type="project" value="TreeGrafter"/>
</dbReference>
<reference evidence="1" key="1">
    <citation type="submission" date="2016-10" db="EMBL/GenBank/DDBJ databases">
        <title>Sequence of Gallionella enrichment culture.</title>
        <authorList>
            <person name="Poehlein A."/>
            <person name="Muehling M."/>
            <person name="Daniel R."/>
        </authorList>
    </citation>
    <scope>NUCLEOTIDE SEQUENCE</scope>
</reference>
<dbReference type="CDD" id="cd06066">
    <property type="entry name" value="H2MP_NAD-link-bidir"/>
    <property type="match status" value="1"/>
</dbReference>
<sequence length="157" mass="17250">MVSPLLIFAIGNESRGDDALAPLLVRRIQADKIAAQAELIEDFQLQVEHVTDLLGRSAVLFVDADMSCDAPFHFAEIAAAQDHSYTSHAMTPFALLHTFKQVYGADAPTSFLLRIRGYGFELGESPSDEASVNLELATAEVRNWLAYRQQVHSPCTS</sequence>
<dbReference type="EMBL" id="MLJW01000068">
    <property type="protein sequence ID" value="OIR03174.1"/>
    <property type="molecule type" value="Genomic_DNA"/>
</dbReference>
<dbReference type="InterPro" id="IPR000671">
    <property type="entry name" value="Peptidase_A31"/>
</dbReference>
<dbReference type="PANTHER" id="PTHR30302:SF5">
    <property type="entry name" value="SLR1876 PROTEIN"/>
    <property type="match status" value="1"/>
</dbReference>
<dbReference type="GO" id="GO:0008047">
    <property type="term" value="F:enzyme activator activity"/>
    <property type="evidence" value="ECO:0007669"/>
    <property type="project" value="InterPro"/>
</dbReference>
<dbReference type="InterPro" id="IPR023430">
    <property type="entry name" value="Pept_HybD-like_dom_sf"/>
</dbReference>
<dbReference type="SUPFAM" id="SSF53163">
    <property type="entry name" value="HybD-like"/>
    <property type="match status" value="1"/>
</dbReference>
<name>A0A1J5SSZ4_9ZZZZ</name>
<organism evidence="1">
    <name type="scientific">mine drainage metagenome</name>
    <dbReference type="NCBI Taxonomy" id="410659"/>
    <lineage>
        <taxon>unclassified sequences</taxon>
        <taxon>metagenomes</taxon>
        <taxon>ecological metagenomes</taxon>
    </lineage>
</organism>
<proteinExistence type="predicted"/>
<dbReference type="GO" id="GO:0004175">
    <property type="term" value="F:endopeptidase activity"/>
    <property type="evidence" value="ECO:0007669"/>
    <property type="project" value="TreeGrafter"/>
</dbReference>
<gene>
    <name evidence="1" type="ORF">GALL_146940</name>
</gene>
<dbReference type="NCBIfam" id="TIGR00072">
    <property type="entry name" value="hydrog_prot"/>
    <property type="match status" value="1"/>
</dbReference>
<evidence type="ECO:0000313" key="1">
    <source>
        <dbReference type="EMBL" id="OIR03174.1"/>
    </source>
</evidence>
<dbReference type="Gene3D" id="3.40.50.1450">
    <property type="entry name" value="HybD-like"/>
    <property type="match status" value="1"/>
</dbReference>
<dbReference type="PANTHER" id="PTHR30302">
    <property type="entry name" value="HYDROGENASE 1 MATURATION PROTEASE"/>
    <property type="match status" value="1"/>
</dbReference>